<organism evidence="1 2">
    <name type="scientific">Brevibacillus choshinensis</name>
    <dbReference type="NCBI Taxonomy" id="54911"/>
    <lineage>
        <taxon>Bacteria</taxon>
        <taxon>Bacillati</taxon>
        <taxon>Bacillota</taxon>
        <taxon>Bacilli</taxon>
        <taxon>Bacillales</taxon>
        <taxon>Paenibacillaceae</taxon>
        <taxon>Brevibacillus</taxon>
    </lineage>
</organism>
<protein>
    <submittedName>
        <fullName evidence="1">Uncharacterized protein</fullName>
    </submittedName>
</protein>
<name>A0ABX7FQQ3_BRECH</name>
<evidence type="ECO:0000313" key="2">
    <source>
        <dbReference type="Proteomes" id="UP000596248"/>
    </source>
</evidence>
<proteinExistence type="predicted"/>
<gene>
    <name evidence="1" type="ORF">JNE38_05270</name>
</gene>
<dbReference type="Proteomes" id="UP000596248">
    <property type="component" value="Chromosome"/>
</dbReference>
<accession>A0ABX7FQQ3</accession>
<dbReference type="RefSeq" id="WP_203355566.1">
    <property type="nucleotide sequence ID" value="NZ_CP069127.1"/>
</dbReference>
<reference evidence="1 2" key="1">
    <citation type="submission" date="2021-01" db="EMBL/GenBank/DDBJ databases">
        <title>Identification of strong promoters based on the transcriptome of Brevibacillus choshinensis.</title>
        <authorList>
            <person name="Yao D."/>
            <person name="Zhang K."/>
            <person name="Wu J."/>
        </authorList>
    </citation>
    <scope>NUCLEOTIDE SEQUENCE [LARGE SCALE GENOMIC DNA]</scope>
    <source>
        <strain evidence="1 2">HPD31-SP3</strain>
    </source>
</reference>
<sequence>MNVQAHEWSDAFLNDRARELAERIVREYEEDPYGYVEDGFIDLREEITFERLTEELAEKFEIEDDQALKEELWKRIDHEIFEEAKETIQETIQDHAAFQRNVLGYHGFSQRDFY</sequence>
<evidence type="ECO:0000313" key="1">
    <source>
        <dbReference type="EMBL" id="QRG68566.1"/>
    </source>
</evidence>
<dbReference type="EMBL" id="CP069127">
    <property type="protein sequence ID" value="QRG68566.1"/>
    <property type="molecule type" value="Genomic_DNA"/>
</dbReference>
<keyword evidence="2" id="KW-1185">Reference proteome</keyword>